<organism evidence="8 9">
    <name type="scientific">Cohaesibacter gelatinilyticus</name>
    <dbReference type="NCBI Taxonomy" id="372072"/>
    <lineage>
        <taxon>Bacteria</taxon>
        <taxon>Pseudomonadati</taxon>
        <taxon>Pseudomonadota</taxon>
        <taxon>Alphaproteobacteria</taxon>
        <taxon>Hyphomicrobiales</taxon>
        <taxon>Cohaesibacteraceae</taxon>
    </lineage>
</organism>
<dbReference type="GO" id="GO:0005886">
    <property type="term" value="C:plasma membrane"/>
    <property type="evidence" value="ECO:0007669"/>
    <property type="project" value="TreeGrafter"/>
</dbReference>
<dbReference type="PROSITE" id="PS00216">
    <property type="entry name" value="SUGAR_TRANSPORT_1"/>
    <property type="match status" value="1"/>
</dbReference>
<protein>
    <submittedName>
        <fullName evidence="8">MFS transporter, DHA1 family, bicyclomycin/chloramphenicol resistance protein</fullName>
    </submittedName>
</protein>
<feature type="transmembrane region" description="Helical" evidence="6">
    <location>
        <begin position="211"/>
        <end position="233"/>
    </location>
</feature>
<dbReference type="PANTHER" id="PTHR23502">
    <property type="entry name" value="MAJOR FACILITATOR SUPERFAMILY"/>
    <property type="match status" value="1"/>
</dbReference>
<proteinExistence type="predicted"/>
<feature type="transmembrane region" description="Helical" evidence="6">
    <location>
        <begin position="162"/>
        <end position="179"/>
    </location>
</feature>
<comment type="subcellular location">
    <subcellularLocation>
        <location evidence="1">Membrane</location>
        <topology evidence="1">Multi-pass membrane protein</topology>
    </subcellularLocation>
</comment>
<evidence type="ECO:0000256" key="1">
    <source>
        <dbReference type="ARBA" id="ARBA00004141"/>
    </source>
</evidence>
<accession>A0A285PBS8</accession>
<dbReference type="InterPro" id="IPR036259">
    <property type="entry name" value="MFS_trans_sf"/>
</dbReference>
<evidence type="ECO:0000256" key="6">
    <source>
        <dbReference type="SAM" id="Phobius"/>
    </source>
</evidence>
<feature type="transmembrane region" description="Helical" evidence="6">
    <location>
        <begin position="245"/>
        <end position="265"/>
    </location>
</feature>
<dbReference type="SUPFAM" id="SSF103473">
    <property type="entry name" value="MFS general substrate transporter"/>
    <property type="match status" value="1"/>
</dbReference>
<dbReference type="GO" id="GO:0140115">
    <property type="term" value="P:export across plasma membrane"/>
    <property type="evidence" value="ECO:0007669"/>
    <property type="project" value="UniProtKB-ARBA"/>
</dbReference>
<dbReference type="Gene3D" id="1.20.1720.10">
    <property type="entry name" value="Multidrug resistance protein D"/>
    <property type="match status" value="1"/>
</dbReference>
<reference evidence="8 9" key="1">
    <citation type="submission" date="2017-09" db="EMBL/GenBank/DDBJ databases">
        <authorList>
            <person name="Ehlers B."/>
            <person name="Leendertz F.H."/>
        </authorList>
    </citation>
    <scope>NUCLEOTIDE SEQUENCE [LARGE SCALE GENOMIC DNA]</scope>
    <source>
        <strain evidence="8 9">DSM 18289</strain>
    </source>
</reference>
<evidence type="ECO:0000259" key="7">
    <source>
        <dbReference type="PROSITE" id="PS50850"/>
    </source>
</evidence>
<keyword evidence="9" id="KW-1185">Reference proteome</keyword>
<dbReference type="GO" id="GO:0022857">
    <property type="term" value="F:transmembrane transporter activity"/>
    <property type="evidence" value="ECO:0007669"/>
    <property type="project" value="InterPro"/>
</dbReference>
<feature type="transmembrane region" description="Helical" evidence="6">
    <location>
        <begin position="40"/>
        <end position="61"/>
    </location>
</feature>
<feature type="transmembrane region" description="Helical" evidence="6">
    <location>
        <begin position="102"/>
        <end position="119"/>
    </location>
</feature>
<dbReference type="Proteomes" id="UP000219439">
    <property type="component" value="Unassembled WGS sequence"/>
</dbReference>
<sequence length="405" mass="42712">MTRIERLALYSALTALTAFAIDGILPAMPLIETDFDPASAISVSKVMTTFVLGMAIGELIIGPLSDAAGRRPAVIFGLAIFTIGTLIAAYADTFDAVLTGRFLQGLGVAGPKVGTRAMIRDRHTGPDMARILSIIFTLLILVPMIAPAIGAIIAAIGGWRGVFWAYLILAVLLGLWLWTRHPETLMPDKRTPLHPRRLATNIASILKRIDVMPLVIATGFVFGSQLVYFSVAADLFGVLYDLPTWMPVLFAILATGTAAALLINVRLVKHTGMEAPILVGVLLQGLSGGGLLIAAALTDGHPPLLVLLTLGWLGFFALGLLIGNINALAMRPLANLAGLGSSIIASCSSLIAFVFASAIDLMIDGPVLSIALAFALAAPLSAICVLFAIPNSTRKQLLHSLRLSR</sequence>
<feature type="transmembrane region" description="Helical" evidence="6">
    <location>
        <begin position="277"/>
        <end position="298"/>
    </location>
</feature>
<name>A0A285PBS8_9HYPH</name>
<feature type="transmembrane region" description="Helical" evidence="6">
    <location>
        <begin position="131"/>
        <end position="156"/>
    </location>
</feature>
<evidence type="ECO:0000256" key="3">
    <source>
        <dbReference type="ARBA" id="ARBA00022692"/>
    </source>
</evidence>
<keyword evidence="2" id="KW-0813">Transport</keyword>
<dbReference type="InterPro" id="IPR011701">
    <property type="entry name" value="MFS"/>
</dbReference>
<evidence type="ECO:0000256" key="2">
    <source>
        <dbReference type="ARBA" id="ARBA00022448"/>
    </source>
</evidence>
<dbReference type="EMBL" id="OBEL01000002">
    <property type="protein sequence ID" value="SNZ19194.1"/>
    <property type="molecule type" value="Genomic_DNA"/>
</dbReference>
<dbReference type="InterPro" id="IPR020846">
    <property type="entry name" value="MFS_dom"/>
</dbReference>
<dbReference type="InterPro" id="IPR005829">
    <property type="entry name" value="Sugar_transporter_CS"/>
</dbReference>
<dbReference type="GO" id="GO:0042908">
    <property type="term" value="P:xenobiotic transport"/>
    <property type="evidence" value="ECO:0007669"/>
    <property type="project" value="UniProtKB-ARBA"/>
</dbReference>
<gene>
    <name evidence="8" type="ORF">SAMN06265368_2274</name>
</gene>
<feature type="transmembrane region" description="Helical" evidence="6">
    <location>
        <begin position="367"/>
        <end position="389"/>
    </location>
</feature>
<keyword evidence="4 6" id="KW-1133">Transmembrane helix</keyword>
<dbReference type="PROSITE" id="PS50850">
    <property type="entry name" value="MFS"/>
    <property type="match status" value="1"/>
</dbReference>
<feature type="transmembrane region" description="Helical" evidence="6">
    <location>
        <begin position="334"/>
        <end position="355"/>
    </location>
</feature>
<evidence type="ECO:0000313" key="8">
    <source>
        <dbReference type="EMBL" id="SNZ19194.1"/>
    </source>
</evidence>
<keyword evidence="5 6" id="KW-0472">Membrane</keyword>
<evidence type="ECO:0000256" key="4">
    <source>
        <dbReference type="ARBA" id="ARBA00022989"/>
    </source>
</evidence>
<dbReference type="PANTHER" id="PTHR23502:SF132">
    <property type="entry name" value="POLYAMINE TRANSPORTER 2-RELATED"/>
    <property type="match status" value="1"/>
</dbReference>
<feature type="transmembrane region" description="Helical" evidence="6">
    <location>
        <begin position="7"/>
        <end position="28"/>
    </location>
</feature>
<feature type="transmembrane region" description="Helical" evidence="6">
    <location>
        <begin position="73"/>
        <end position="90"/>
    </location>
</feature>
<evidence type="ECO:0000256" key="5">
    <source>
        <dbReference type="ARBA" id="ARBA00023136"/>
    </source>
</evidence>
<feature type="domain" description="Major facilitator superfamily (MFS) profile" evidence="7">
    <location>
        <begin position="3"/>
        <end position="393"/>
    </location>
</feature>
<dbReference type="AlphaFoldDB" id="A0A285PBS8"/>
<feature type="transmembrane region" description="Helical" evidence="6">
    <location>
        <begin position="304"/>
        <end position="322"/>
    </location>
</feature>
<dbReference type="Pfam" id="PF07690">
    <property type="entry name" value="MFS_1"/>
    <property type="match status" value="1"/>
</dbReference>
<keyword evidence="3 6" id="KW-0812">Transmembrane</keyword>
<dbReference type="RefSeq" id="WP_097153554.1">
    <property type="nucleotide sequence ID" value="NZ_OBEL01000002.1"/>
</dbReference>
<evidence type="ECO:0000313" key="9">
    <source>
        <dbReference type="Proteomes" id="UP000219439"/>
    </source>
</evidence>
<dbReference type="OrthoDB" id="9800416at2"/>